<evidence type="ECO:0000313" key="3">
    <source>
        <dbReference type="Proteomes" id="UP000192756"/>
    </source>
</evidence>
<gene>
    <name evidence="2" type="ORF">SAMN04488524_2223</name>
</gene>
<dbReference type="STRING" id="151894.SAMN04488524_2223"/>
<reference evidence="3" key="1">
    <citation type="submission" date="2017-04" db="EMBL/GenBank/DDBJ databases">
        <authorList>
            <person name="Varghese N."/>
            <person name="Submissions S."/>
        </authorList>
    </citation>
    <scope>NUCLEOTIDE SEQUENCE [LARGE SCALE GENOMIC DNA]</scope>
    <source>
        <strain evidence="3">DSM 12126</strain>
    </source>
</reference>
<dbReference type="InterPro" id="IPR019861">
    <property type="entry name" value="PorP/SprF_Bacteroidetes"/>
</dbReference>
<dbReference type="Proteomes" id="UP000192756">
    <property type="component" value="Unassembled WGS sequence"/>
</dbReference>
<keyword evidence="1" id="KW-0732">Signal</keyword>
<dbReference type="NCBIfam" id="TIGR03519">
    <property type="entry name" value="T9SS_PorP_fam"/>
    <property type="match status" value="1"/>
</dbReference>
<dbReference type="Pfam" id="PF11751">
    <property type="entry name" value="PorP_SprF"/>
    <property type="match status" value="1"/>
</dbReference>
<organism evidence="2 3">
    <name type="scientific">Pedobacter africanus</name>
    <dbReference type="NCBI Taxonomy" id="151894"/>
    <lineage>
        <taxon>Bacteria</taxon>
        <taxon>Pseudomonadati</taxon>
        <taxon>Bacteroidota</taxon>
        <taxon>Sphingobacteriia</taxon>
        <taxon>Sphingobacteriales</taxon>
        <taxon>Sphingobacteriaceae</taxon>
        <taxon>Pedobacter</taxon>
    </lineage>
</organism>
<sequence>MKKLILSITGLIFFLVQSVSAQQDAQFSQYMFNGIYINPAYAGYREQLNVHAFYRSQWTGIDGAPKTMSLAVDAIANDGNVGLAFQVSNDKLGAQTNLSAYASYAYRLRMNADGTSRLAFGVSGGLVQLGIDGSLLNPNDPEPFQSAGLQSTVVPDARAGVYYSNDRFYAGFSVDNLLSQYIDVKKHAFIPQPKPHFYLTAGMLLPFSADVLLKPSFLLKDDRGGPTSLDVSAFLILAERLWIGGAYRTGVKLYDKSYIQQGLSNLNSAVAAVQIFPTSNLRIGYAYDFSMGAMRGYSNGTHELSIGYFFNRKKVRMLSPRYF</sequence>
<proteinExistence type="predicted"/>
<feature type="chain" id="PRO_5012506648" evidence="1">
    <location>
        <begin position="22"/>
        <end position="323"/>
    </location>
</feature>
<dbReference type="OrthoDB" id="1493187at2"/>
<name>A0A1W2BC85_9SPHI</name>
<dbReference type="RefSeq" id="WP_084238431.1">
    <property type="nucleotide sequence ID" value="NZ_FWXT01000001.1"/>
</dbReference>
<evidence type="ECO:0000256" key="1">
    <source>
        <dbReference type="SAM" id="SignalP"/>
    </source>
</evidence>
<feature type="signal peptide" evidence="1">
    <location>
        <begin position="1"/>
        <end position="21"/>
    </location>
</feature>
<dbReference type="EMBL" id="FWXT01000001">
    <property type="protein sequence ID" value="SMC70516.1"/>
    <property type="molecule type" value="Genomic_DNA"/>
</dbReference>
<accession>A0A1W2BC85</accession>
<evidence type="ECO:0000313" key="2">
    <source>
        <dbReference type="EMBL" id="SMC70516.1"/>
    </source>
</evidence>
<keyword evidence="3" id="KW-1185">Reference proteome</keyword>
<dbReference type="AlphaFoldDB" id="A0A1W2BC85"/>
<protein>
    <submittedName>
        <fullName evidence="2">Type IX secretion system membrane protein, PorP/SprF family</fullName>
    </submittedName>
</protein>